<dbReference type="AlphaFoldDB" id="A0A4S4NCC8"/>
<keyword evidence="3" id="KW-1185">Reference proteome</keyword>
<evidence type="ECO:0000256" key="1">
    <source>
        <dbReference type="SAM" id="SignalP"/>
    </source>
</evidence>
<keyword evidence="1" id="KW-0732">Signal</keyword>
<dbReference type="RefSeq" id="WP_136463597.1">
    <property type="nucleotide sequence ID" value="NZ_SRKY01000003.1"/>
</dbReference>
<evidence type="ECO:0000313" key="2">
    <source>
        <dbReference type="EMBL" id="THH36127.1"/>
    </source>
</evidence>
<protein>
    <submittedName>
        <fullName evidence="2">Uncharacterized protein</fullName>
    </submittedName>
</protein>
<comment type="caution">
    <text evidence="2">The sequence shown here is derived from an EMBL/GenBank/DDBJ whole genome shotgun (WGS) entry which is preliminary data.</text>
</comment>
<feature type="chain" id="PRO_5020460023" evidence="1">
    <location>
        <begin position="21"/>
        <end position="187"/>
    </location>
</feature>
<organism evidence="2 3">
    <name type="scientific">Aliishimia ponticola</name>
    <dbReference type="NCBI Taxonomy" id="2499833"/>
    <lineage>
        <taxon>Bacteria</taxon>
        <taxon>Pseudomonadati</taxon>
        <taxon>Pseudomonadota</taxon>
        <taxon>Alphaproteobacteria</taxon>
        <taxon>Rhodobacterales</taxon>
        <taxon>Paracoccaceae</taxon>
        <taxon>Aliishimia</taxon>
    </lineage>
</organism>
<gene>
    <name evidence="2" type="ORF">E4Z66_13820</name>
</gene>
<proteinExistence type="predicted"/>
<sequence length="187" mass="20147">MMWRRALTALALAGAMLAGAGSDTARAHGLPGSVLTLQQAENRLELVIELPLEDLIIAEQKLAPLAEAEPGAPLPSQQASAIAAYFADHLALGQDACPAALTLTEARLRAAQDHHRGRYMLVIARFAVAPADTAPLWPLELRYDAVMHEVRSHRAMVYWRASDGAAQGLADFGYHTALRGPLVLQRD</sequence>
<dbReference type="OrthoDB" id="6331154at2"/>
<dbReference type="EMBL" id="SRKY01000003">
    <property type="protein sequence ID" value="THH36127.1"/>
    <property type="molecule type" value="Genomic_DNA"/>
</dbReference>
<name>A0A4S4NCC8_9RHOB</name>
<accession>A0A4S4NCC8</accession>
<reference evidence="2 3" key="1">
    <citation type="submission" date="2019-04" db="EMBL/GenBank/DDBJ databases">
        <title>Shimia ponticola sp. nov., isolated from seawater.</title>
        <authorList>
            <person name="Kim Y.-O."/>
            <person name="Yoon J.-H."/>
        </authorList>
    </citation>
    <scope>NUCLEOTIDE SEQUENCE [LARGE SCALE GENOMIC DNA]</scope>
    <source>
        <strain evidence="2 3">MYP11</strain>
    </source>
</reference>
<feature type="signal peptide" evidence="1">
    <location>
        <begin position="1"/>
        <end position="20"/>
    </location>
</feature>
<dbReference type="Proteomes" id="UP000306602">
    <property type="component" value="Unassembled WGS sequence"/>
</dbReference>
<evidence type="ECO:0000313" key="3">
    <source>
        <dbReference type="Proteomes" id="UP000306602"/>
    </source>
</evidence>